<keyword evidence="2" id="KW-1185">Reference proteome</keyword>
<reference evidence="1" key="1">
    <citation type="submission" date="2021-02" db="EMBL/GenBank/DDBJ databases">
        <authorList>
            <consortium name="DOE Joint Genome Institute"/>
            <person name="Ahrendt S."/>
            <person name="Looney B.P."/>
            <person name="Miyauchi S."/>
            <person name="Morin E."/>
            <person name="Drula E."/>
            <person name="Courty P.E."/>
            <person name="Chicoki N."/>
            <person name="Fauchery L."/>
            <person name="Kohler A."/>
            <person name="Kuo A."/>
            <person name="Labutti K."/>
            <person name="Pangilinan J."/>
            <person name="Lipzen A."/>
            <person name="Riley R."/>
            <person name="Andreopoulos W."/>
            <person name="He G."/>
            <person name="Johnson J."/>
            <person name="Barry K.W."/>
            <person name="Grigoriev I.V."/>
            <person name="Nagy L."/>
            <person name="Hibbett D."/>
            <person name="Henrissat B."/>
            <person name="Matheny P.B."/>
            <person name="Labbe J."/>
            <person name="Martin F."/>
        </authorList>
    </citation>
    <scope>NUCLEOTIDE SEQUENCE</scope>
    <source>
        <strain evidence="1">FP105234-sp</strain>
    </source>
</reference>
<name>A0ACB8R9U0_9AGAM</name>
<dbReference type="EMBL" id="MU276175">
    <property type="protein sequence ID" value="KAI0040687.1"/>
    <property type="molecule type" value="Genomic_DNA"/>
</dbReference>
<accession>A0ACB8R9U0</accession>
<reference evidence="1" key="2">
    <citation type="journal article" date="2022" name="New Phytol.">
        <title>Evolutionary transition to the ectomycorrhizal habit in the genomes of a hyperdiverse lineage of mushroom-forming fungi.</title>
        <authorList>
            <person name="Looney B."/>
            <person name="Miyauchi S."/>
            <person name="Morin E."/>
            <person name="Drula E."/>
            <person name="Courty P.E."/>
            <person name="Kohler A."/>
            <person name="Kuo A."/>
            <person name="LaButti K."/>
            <person name="Pangilinan J."/>
            <person name="Lipzen A."/>
            <person name="Riley R."/>
            <person name="Andreopoulos W."/>
            <person name="He G."/>
            <person name="Johnson J."/>
            <person name="Nolan M."/>
            <person name="Tritt A."/>
            <person name="Barry K.W."/>
            <person name="Grigoriev I.V."/>
            <person name="Nagy L.G."/>
            <person name="Hibbett D."/>
            <person name="Henrissat B."/>
            <person name="Matheny P.B."/>
            <person name="Labbe J."/>
            <person name="Martin F.M."/>
        </authorList>
    </citation>
    <scope>NUCLEOTIDE SEQUENCE</scope>
    <source>
        <strain evidence="1">FP105234-sp</strain>
    </source>
</reference>
<dbReference type="Proteomes" id="UP000814033">
    <property type="component" value="Unassembled WGS sequence"/>
</dbReference>
<evidence type="ECO:0000313" key="1">
    <source>
        <dbReference type="EMBL" id="KAI0040687.1"/>
    </source>
</evidence>
<sequence length="261" mass="27252">MSVPPLMPFALFPATAPLPPLPPPTVVLPSHTTGPVAGINKYYAVEGTPFDGVHTNWVTIGPLLRTIPGATWGGYPTYEAAHSSLVNASIAQQLVAAAMMQPTVVAPAAPPPPPAGAEPAAAAAFATHALVDALEEAAASNSPPPSPTLSSVSSSSGPTALSDHSSFVDVEVDDPITAARGSRPRGGWPYLAIARGTRTGVFPNSARAHDKYASGVTRAASRGFRTEDECRAWLDWYNERYPLVTFALIDPFEEEETSAAE</sequence>
<comment type="caution">
    <text evidence="1">The sequence shown here is derived from an EMBL/GenBank/DDBJ whole genome shotgun (WGS) entry which is preliminary data.</text>
</comment>
<proteinExistence type="predicted"/>
<protein>
    <submittedName>
        <fullName evidence="1">Uncharacterized protein</fullName>
    </submittedName>
</protein>
<organism evidence="1 2">
    <name type="scientific">Auriscalpium vulgare</name>
    <dbReference type="NCBI Taxonomy" id="40419"/>
    <lineage>
        <taxon>Eukaryota</taxon>
        <taxon>Fungi</taxon>
        <taxon>Dikarya</taxon>
        <taxon>Basidiomycota</taxon>
        <taxon>Agaricomycotina</taxon>
        <taxon>Agaricomycetes</taxon>
        <taxon>Russulales</taxon>
        <taxon>Auriscalpiaceae</taxon>
        <taxon>Auriscalpium</taxon>
    </lineage>
</organism>
<gene>
    <name evidence="1" type="ORF">FA95DRAFT_1576814</name>
</gene>
<evidence type="ECO:0000313" key="2">
    <source>
        <dbReference type="Proteomes" id="UP000814033"/>
    </source>
</evidence>